<proteinExistence type="predicted"/>
<name>A0A179B4H7_9ACTO</name>
<keyword evidence="3" id="KW-1185">Reference proteome</keyword>
<feature type="transmembrane region" description="Helical" evidence="1">
    <location>
        <begin position="12"/>
        <end position="37"/>
    </location>
</feature>
<evidence type="ECO:0000256" key="1">
    <source>
        <dbReference type="SAM" id="Phobius"/>
    </source>
</evidence>
<protein>
    <recommendedName>
        <fullName evidence="4">ABC transporter permease</fullName>
    </recommendedName>
</protein>
<gene>
    <name evidence="2" type="ORF">A4H34_02200</name>
</gene>
<feature type="transmembrane region" description="Helical" evidence="1">
    <location>
        <begin position="129"/>
        <end position="150"/>
    </location>
</feature>
<dbReference type="RefSeq" id="WP_064230918.1">
    <property type="nucleotide sequence ID" value="NZ_LVZK01000001.1"/>
</dbReference>
<keyword evidence="1" id="KW-0472">Membrane</keyword>
<reference evidence="2 3" key="1">
    <citation type="submission" date="2016-04" db="EMBL/GenBank/DDBJ databases">
        <title>Peptidophaga gingivicola gen. nov., sp. nov., isolated from human subgingival plaque.</title>
        <authorList>
            <person name="Beall C.J."/>
            <person name="Mokrzan E.M."/>
            <person name="Griffen A.L."/>
            <person name="Leys E.J."/>
        </authorList>
    </citation>
    <scope>NUCLEOTIDE SEQUENCE [LARGE SCALE GENOMIC DNA]</scope>
    <source>
        <strain evidence="2 3">BA112</strain>
    </source>
</reference>
<sequence length="228" mass="23304">MGLYASELRKSITHPFGALGVAAPLACVPVVAIAAAGNAVGETESLLRSLQLSQLFTAVLAMGVLGQEYESSSLRGALLATPRRLRLLAAKLAVLTTLTLAALAGGVLAGWLSLSMSAGGVALPGAGKAAMIALSWVGMAFVAAGLAVVWRSAVVPGAVLIPLFLGLSQLLSGIVSAARFLPDRSTFAVFTRAGGDALDPGPGMLVLLVWVVCLTAIAAWLFERRDVR</sequence>
<evidence type="ECO:0008006" key="4">
    <source>
        <dbReference type="Google" id="ProtNLM"/>
    </source>
</evidence>
<evidence type="ECO:0000313" key="2">
    <source>
        <dbReference type="EMBL" id="OAP86011.1"/>
    </source>
</evidence>
<feature type="transmembrane region" description="Helical" evidence="1">
    <location>
        <begin position="87"/>
        <end position="109"/>
    </location>
</feature>
<feature type="transmembrane region" description="Helical" evidence="1">
    <location>
        <begin position="157"/>
        <end position="181"/>
    </location>
</feature>
<dbReference type="Proteomes" id="UP000078368">
    <property type="component" value="Unassembled WGS sequence"/>
</dbReference>
<keyword evidence="1" id="KW-0812">Transmembrane</keyword>
<dbReference type="OrthoDB" id="10012976at2"/>
<feature type="transmembrane region" description="Helical" evidence="1">
    <location>
        <begin position="201"/>
        <end position="222"/>
    </location>
</feature>
<dbReference type="STRING" id="1823756.A4H34_02200"/>
<organism evidence="2 3">
    <name type="scientific">Peptidiphaga gingivicola</name>
    <dbReference type="NCBI Taxonomy" id="2741497"/>
    <lineage>
        <taxon>Bacteria</taxon>
        <taxon>Bacillati</taxon>
        <taxon>Actinomycetota</taxon>
        <taxon>Actinomycetes</taxon>
        <taxon>Actinomycetales</taxon>
        <taxon>Actinomycetaceae</taxon>
        <taxon>Peptidiphaga</taxon>
    </lineage>
</organism>
<dbReference type="EMBL" id="LVZK01000001">
    <property type="protein sequence ID" value="OAP86011.1"/>
    <property type="molecule type" value="Genomic_DNA"/>
</dbReference>
<comment type="caution">
    <text evidence="2">The sequence shown here is derived from an EMBL/GenBank/DDBJ whole genome shotgun (WGS) entry which is preliminary data.</text>
</comment>
<accession>A0A179B4H7</accession>
<evidence type="ECO:0000313" key="3">
    <source>
        <dbReference type="Proteomes" id="UP000078368"/>
    </source>
</evidence>
<keyword evidence="1" id="KW-1133">Transmembrane helix</keyword>
<dbReference type="AlphaFoldDB" id="A0A179B4H7"/>